<keyword evidence="5" id="KW-0269">Exonuclease</keyword>
<evidence type="ECO:0000256" key="4">
    <source>
        <dbReference type="ARBA" id="ARBA00022801"/>
    </source>
</evidence>
<dbReference type="EMBL" id="AP019695">
    <property type="protein sequence ID" value="BBK21502.1"/>
    <property type="molecule type" value="Genomic_DNA"/>
</dbReference>
<dbReference type="InterPro" id="IPR041122">
    <property type="entry name" value="RecJ_OB"/>
</dbReference>
<dbReference type="PANTHER" id="PTHR30255:SF2">
    <property type="entry name" value="SINGLE-STRANDED-DNA-SPECIFIC EXONUCLEASE RECJ"/>
    <property type="match status" value="1"/>
</dbReference>
<dbReference type="Pfam" id="PF17768">
    <property type="entry name" value="RecJ_OB"/>
    <property type="match status" value="1"/>
</dbReference>
<keyword evidence="4" id="KW-0378">Hydrolase</keyword>
<dbReference type="PANTHER" id="PTHR30255">
    <property type="entry name" value="SINGLE-STRANDED-DNA-SPECIFIC EXONUCLEASE RECJ"/>
    <property type="match status" value="1"/>
</dbReference>
<keyword evidence="10" id="KW-1185">Reference proteome</keyword>
<dbReference type="GO" id="GO:0003676">
    <property type="term" value="F:nucleic acid binding"/>
    <property type="evidence" value="ECO:0007669"/>
    <property type="project" value="InterPro"/>
</dbReference>
<feature type="domain" description="RecJ OB" evidence="8">
    <location>
        <begin position="438"/>
        <end position="531"/>
    </location>
</feature>
<dbReference type="InterPro" id="IPR003156">
    <property type="entry name" value="DHHA1_dom"/>
</dbReference>
<feature type="domain" description="DDH" evidence="6">
    <location>
        <begin position="72"/>
        <end position="195"/>
    </location>
</feature>
<dbReference type="SUPFAM" id="SSF64182">
    <property type="entry name" value="DHH phosphoesterases"/>
    <property type="match status" value="1"/>
</dbReference>
<protein>
    <recommendedName>
        <fullName evidence="2">Single-stranded-DNA-specific exonuclease RecJ</fullName>
    </recommendedName>
</protein>
<organism evidence="9 10">
    <name type="scientific">Amedibacterium intestinale</name>
    <dbReference type="NCBI Taxonomy" id="2583452"/>
    <lineage>
        <taxon>Bacteria</taxon>
        <taxon>Bacillati</taxon>
        <taxon>Bacillota</taxon>
        <taxon>Erysipelotrichia</taxon>
        <taxon>Erysipelotrichales</taxon>
        <taxon>Erysipelotrichaceae</taxon>
        <taxon>Amedibacterium</taxon>
    </lineage>
</organism>
<reference evidence="10" key="1">
    <citation type="submission" date="2019-05" db="EMBL/GenBank/DDBJ databases">
        <title>Complete genome sequencing of Absiella argi strain JCM 30884.</title>
        <authorList>
            <person name="Sakamoto M."/>
            <person name="Murakami T."/>
            <person name="Mori H."/>
        </authorList>
    </citation>
    <scope>NUCLEOTIDE SEQUENCE [LARGE SCALE GENOMIC DNA]</scope>
    <source>
        <strain evidence="10">JCM 30884</strain>
    </source>
</reference>
<gene>
    <name evidence="9" type="ORF">Aargi30884_04050</name>
</gene>
<dbReference type="Gene3D" id="3.90.1640.30">
    <property type="match status" value="1"/>
</dbReference>
<accession>A0A6N4THD7</accession>
<dbReference type="InterPro" id="IPR038763">
    <property type="entry name" value="DHH_sf"/>
</dbReference>
<evidence type="ECO:0000313" key="10">
    <source>
        <dbReference type="Proteomes" id="UP000464754"/>
    </source>
</evidence>
<evidence type="ECO:0000259" key="7">
    <source>
        <dbReference type="Pfam" id="PF02272"/>
    </source>
</evidence>
<evidence type="ECO:0000256" key="5">
    <source>
        <dbReference type="ARBA" id="ARBA00022839"/>
    </source>
</evidence>
<dbReference type="KEGG" id="aarg:Aargi30884_04050"/>
<sequence>MKIEKLNAEHSNYIKEHYPISHLCAKVLSAADMEDKEIQELLSIPKLSDPFSAKGMKEVADRIYQAKIQKEKVLVCGDYDADGICSTAILVDALRKYGVTCGFYIPNRFKEGYGLHVDTVHMAYEKGYRLLITVDNGVKAFDALKEAKRLGIEVIITDHHAMEEELDCLYLLHPFHMGDAFSTLSGAGVALEISRALLPEIKEHVVLACVAAIADVMELRKETRAIVKLGIQYLKQGVCKPIQMLAKDRYPQWDEVLIAYQIVPKLNVIGRLADMANANNAVRYLLLTDYEEIQKVSHQITDLNEKRKKMSDAMVETAKSLIHDEYPFQLLFHDSFHEGIVGLVAGKLAQERNQPVMIAAKSENGFKGSIRSMGLLDLTTFFDGCKEELSSYGGHKSAAGIGFSFDKKQEVQDYVNKKMEGITFENELCYKVIPILENEITQKEVESLSMLAPFGNGFEEPLFLLENLKVTSPKRMGNGKHLKWVLNDAIDIVYFNCEKEAQYLSSASSLSFIANLRINSFMGRKKINIFVAEAF</sequence>
<evidence type="ECO:0000256" key="1">
    <source>
        <dbReference type="ARBA" id="ARBA00005915"/>
    </source>
</evidence>
<keyword evidence="3" id="KW-0540">Nuclease</keyword>
<evidence type="ECO:0000313" key="9">
    <source>
        <dbReference type="EMBL" id="BBK21502.1"/>
    </source>
</evidence>
<dbReference type="Pfam" id="PF01368">
    <property type="entry name" value="DHH"/>
    <property type="match status" value="1"/>
</dbReference>
<dbReference type="InterPro" id="IPR001667">
    <property type="entry name" value="DDH_dom"/>
</dbReference>
<evidence type="ECO:0000256" key="3">
    <source>
        <dbReference type="ARBA" id="ARBA00022722"/>
    </source>
</evidence>
<dbReference type="AlphaFoldDB" id="A0A6N4THD7"/>
<evidence type="ECO:0000259" key="6">
    <source>
        <dbReference type="Pfam" id="PF01368"/>
    </source>
</evidence>
<name>A0A6N4THD7_9FIRM</name>
<feature type="domain" description="DHHA1" evidence="7">
    <location>
        <begin position="332"/>
        <end position="420"/>
    </location>
</feature>
<dbReference type="GO" id="GO:0004527">
    <property type="term" value="F:exonuclease activity"/>
    <property type="evidence" value="ECO:0007669"/>
    <property type="project" value="UniProtKB-KW"/>
</dbReference>
<proteinExistence type="inferred from homology"/>
<dbReference type="Gene3D" id="3.10.310.30">
    <property type="match status" value="1"/>
</dbReference>
<dbReference type="Proteomes" id="UP000464754">
    <property type="component" value="Chromosome"/>
</dbReference>
<dbReference type="RefSeq" id="WP_118277257.1">
    <property type="nucleotide sequence ID" value="NZ_AP019695.1"/>
</dbReference>
<dbReference type="InterPro" id="IPR051673">
    <property type="entry name" value="SSDNA_exonuclease_RecJ"/>
</dbReference>
<evidence type="ECO:0000259" key="8">
    <source>
        <dbReference type="Pfam" id="PF17768"/>
    </source>
</evidence>
<dbReference type="Pfam" id="PF02272">
    <property type="entry name" value="DHHA1"/>
    <property type="match status" value="1"/>
</dbReference>
<comment type="similarity">
    <text evidence="1">Belongs to the RecJ family.</text>
</comment>
<evidence type="ECO:0000256" key="2">
    <source>
        <dbReference type="ARBA" id="ARBA00019841"/>
    </source>
</evidence>